<sequence length="62" mass="6716">MDNFMEQPTYKMNRGAILAQGCGRFAGGLQCGRRLVEASRLPQDQVISAVTGASRPMACKRA</sequence>
<name>A0A5M8EPB7_PSEVE</name>
<evidence type="ECO:0000313" key="2">
    <source>
        <dbReference type="Proteomes" id="UP000323909"/>
    </source>
</evidence>
<proteinExistence type="predicted"/>
<reference evidence="1 2" key="1">
    <citation type="submission" date="2019-09" db="EMBL/GenBank/DDBJ databases">
        <title>Genomic sequencing of 4 copper resistant soil isolates.</title>
        <authorList>
            <person name="Havryliuk O."/>
        </authorList>
    </citation>
    <scope>NUCLEOTIDE SEQUENCE [LARGE SCALE GENOMIC DNA]</scope>
    <source>
        <strain evidence="1 2">UKR4</strain>
    </source>
</reference>
<protein>
    <submittedName>
        <fullName evidence="1">Uncharacterized protein</fullName>
    </submittedName>
</protein>
<accession>A0A5M8EPB7</accession>
<dbReference type="EMBL" id="VWXT01000379">
    <property type="protein sequence ID" value="KAA6174498.1"/>
    <property type="molecule type" value="Genomic_DNA"/>
</dbReference>
<dbReference type="AlphaFoldDB" id="A0A5M8EPB7"/>
<gene>
    <name evidence="1" type="ORF">F3K53_21575</name>
</gene>
<evidence type="ECO:0000313" key="1">
    <source>
        <dbReference type="EMBL" id="KAA6174498.1"/>
    </source>
</evidence>
<organism evidence="1 2">
    <name type="scientific">Pseudomonas veronii</name>
    <dbReference type="NCBI Taxonomy" id="76761"/>
    <lineage>
        <taxon>Bacteria</taxon>
        <taxon>Pseudomonadati</taxon>
        <taxon>Pseudomonadota</taxon>
        <taxon>Gammaproteobacteria</taxon>
        <taxon>Pseudomonadales</taxon>
        <taxon>Pseudomonadaceae</taxon>
        <taxon>Pseudomonas</taxon>
    </lineage>
</organism>
<dbReference type="Proteomes" id="UP000323909">
    <property type="component" value="Unassembled WGS sequence"/>
</dbReference>
<comment type="caution">
    <text evidence="1">The sequence shown here is derived from an EMBL/GenBank/DDBJ whole genome shotgun (WGS) entry which is preliminary data.</text>
</comment>